<evidence type="ECO:0000259" key="8">
    <source>
        <dbReference type="PROSITE" id="PS50217"/>
    </source>
</evidence>
<dbReference type="InterPro" id="IPR044827">
    <property type="entry name" value="GBF-like"/>
</dbReference>
<feature type="compositionally biased region" description="Basic and acidic residues" evidence="7">
    <location>
        <begin position="131"/>
        <end position="143"/>
    </location>
</feature>
<evidence type="ECO:0000256" key="4">
    <source>
        <dbReference type="ARBA" id="ARBA00023125"/>
    </source>
</evidence>
<dbReference type="Gene3D" id="1.20.5.170">
    <property type="match status" value="1"/>
</dbReference>
<dbReference type="Pfam" id="PF00170">
    <property type="entry name" value="bZIP_1"/>
    <property type="match status" value="1"/>
</dbReference>
<name>A0A1D1ZCT6_9ARAE</name>
<reference evidence="9" key="1">
    <citation type="submission" date="2015-07" db="EMBL/GenBank/DDBJ databases">
        <title>Transcriptome Assembly of Anthurium amnicola.</title>
        <authorList>
            <person name="Suzuki J."/>
        </authorList>
    </citation>
    <scope>NUCLEOTIDE SEQUENCE</scope>
</reference>
<dbReference type="Pfam" id="PF07777">
    <property type="entry name" value="MFMR"/>
    <property type="match status" value="1"/>
</dbReference>
<evidence type="ECO:0000313" key="9">
    <source>
        <dbReference type="EMBL" id="JAT64663.1"/>
    </source>
</evidence>
<dbReference type="PROSITE" id="PS00036">
    <property type="entry name" value="BZIP_BASIC"/>
    <property type="match status" value="1"/>
</dbReference>
<keyword evidence="3" id="KW-0805">Transcription regulation</keyword>
<dbReference type="InterPro" id="IPR012900">
    <property type="entry name" value="MFMR"/>
</dbReference>
<feature type="compositionally biased region" description="Polar residues" evidence="7">
    <location>
        <begin position="406"/>
        <end position="415"/>
    </location>
</feature>
<dbReference type="PROSITE" id="PS50217">
    <property type="entry name" value="BZIP"/>
    <property type="match status" value="1"/>
</dbReference>
<keyword evidence="6" id="KW-0539">Nucleus</keyword>
<protein>
    <submittedName>
        <fullName evidence="9">G-box-binding factor 1</fullName>
    </submittedName>
</protein>
<comment type="subcellular location">
    <subcellularLocation>
        <location evidence="1">Nucleus</location>
    </subcellularLocation>
</comment>
<dbReference type="CDD" id="cd14702">
    <property type="entry name" value="bZIP_plant_GBF1"/>
    <property type="match status" value="1"/>
</dbReference>
<evidence type="ECO:0000256" key="1">
    <source>
        <dbReference type="ARBA" id="ARBA00004123"/>
    </source>
</evidence>
<evidence type="ECO:0000256" key="7">
    <source>
        <dbReference type="SAM" id="MobiDB-lite"/>
    </source>
</evidence>
<feature type="compositionally biased region" description="Basic and acidic residues" evidence="7">
    <location>
        <begin position="200"/>
        <end position="235"/>
    </location>
</feature>
<dbReference type="InterPro" id="IPR046347">
    <property type="entry name" value="bZIP_sf"/>
</dbReference>
<feature type="region of interest" description="Disordered" evidence="7">
    <location>
        <begin position="389"/>
        <end position="415"/>
    </location>
</feature>
<dbReference type="SUPFAM" id="SSF57959">
    <property type="entry name" value="Leucine zipper domain"/>
    <property type="match status" value="1"/>
</dbReference>
<feature type="region of interest" description="Disordered" evidence="7">
    <location>
        <begin position="127"/>
        <end position="266"/>
    </location>
</feature>
<feature type="domain" description="BZIP" evidence="8">
    <location>
        <begin position="333"/>
        <end position="396"/>
    </location>
</feature>
<dbReference type="GO" id="GO:0000976">
    <property type="term" value="F:transcription cis-regulatory region binding"/>
    <property type="evidence" value="ECO:0007669"/>
    <property type="project" value="UniProtKB-ARBA"/>
</dbReference>
<dbReference type="AlphaFoldDB" id="A0A1D1ZCT6"/>
<sequence length="415" mass="44527">MGNREEDASAKTPKSSSTQEQPPPNSPATVFSDWASFQAYYSSAGTAPIPTGFYHSPVATSAHGHPYIWGPQHIMPPYGTPPPPYVAMYPPGGLYPHPTFPPGSHPYSPYAMTSPNGTTDASVAAASGAELDVKSDEGKERSPIKRTKGSLGSLNILTGKNDVRDKASGLSASGVDSQSDESDSEASSEGSDANSQSESVGDHDLASKNREWINSRQTHDTDTQDSQKKQCHEKNTASGESKNMGTAGRESAKTVRSTQTSTVSNQVSPIMAIPSSAITAPATTLNIGMEYWGGPSASVTPIRSKLPITPSPATVASSRDSVPSDLWLQDERELKRQRRKQSNRDSARRSRLRKQAEYEELALRVGSLNEENHGLREELARIQEECEKMASENASLSEKLKKSPGDESSANIVHG</sequence>
<dbReference type="GO" id="GO:0003700">
    <property type="term" value="F:DNA-binding transcription factor activity"/>
    <property type="evidence" value="ECO:0007669"/>
    <property type="project" value="InterPro"/>
</dbReference>
<dbReference type="InterPro" id="IPR004827">
    <property type="entry name" value="bZIP"/>
</dbReference>
<dbReference type="SMART" id="SM00338">
    <property type="entry name" value="BRLZ"/>
    <property type="match status" value="1"/>
</dbReference>
<dbReference type="PANTHER" id="PTHR45967">
    <property type="entry name" value="G-BOX-BINDING FACTOR 3-RELATED"/>
    <property type="match status" value="1"/>
</dbReference>
<feature type="region of interest" description="Disordered" evidence="7">
    <location>
        <begin position="333"/>
        <end position="353"/>
    </location>
</feature>
<keyword evidence="4" id="KW-0238">DNA-binding</keyword>
<dbReference type="InterPro" id="IPR045314">
    <property type="entry name" value="bZIP_plant_GBF1"/>
</dbReference>
<dbReference type="Pfam" id="PF16596">
    <property type="entry name" value="MFMR_assoc"/>
    <property type="match status" value="2"/>
</dbReference>
<organism evidence="9">
    <name type="scientific">Anthurium amnicola</name>
    <dbReference type="NCBI Taxonomy" id="1678845"/>
    <lineage>
        <taxon>Eukaryota</taxon>
        <taxon>Viridiplantae</taxon>
        <taxon>Streptophyta</taxon>
        <taxon>Embryophyta</taxon>
        <taxon>Tracheophyta</taxon>
        <taxon>Spermatophyta</taxon>
        <taxon>Magnoliopsida</taxon>
        <taxon>Liliopsida</taxon>
        <taxon>Araceae</taxon>
        <taxon>Pothoideae</taxon>
        <taxon>Potheae</taxon>
        <taxon>Anthurium</taxon>
    </lineage>
</organism>
<dbReference type="EMBL" id="GDJX01003273">
    <property type="protein sequence ID" value="JAT64663.1"/>
    <property type="molecule type" value="Transcribed_RNA"/>
</dbReference>
<evidence type="ECO:0000256" key="2">
    <source>
        <dbReference type="ARBA" id="ARBA00007163"/>
    </source>
</evidence>
<dbReference type="GO" id="GO:0005634">
    <property type="term" value="C:nucleus"/>
    <property type="evidence" value="ECO:0007669"/>
    <property type="project" value="UniProtKB-SubCell"/>
</dbReference>
<feature type="region of interest" description="Disordered" evidence="7">
    <location>
        <begin position="1"/>
        <end position="29"/>
    </location>
</feature>
<evidence type="ECO:0000256" key="6">
    <source>
        <dbReference type="ARBA" id="ARBA00023242"/>
    </source>
</evidence>
<dbReference type="PANTHER" id="PTHR45967:SF38">
    <property type="entry name" value="G-BOX-BINDING FACTOR 2"/>
    <property type="match status" value="1"/>
</dbReference>
<feature type="compositionally biased region" description="Low complexity" evidence="7">
    <location>
        <begin position="254"/>
        <end position="266"/>
    </location>
</feature>
<proteinExistence type="inferred from homology"/>
<gene>
    <name evidence="9" type="primary">GBF1_23</name>
    <name evidence="9" type="ORF">g.81840</name>
</gene>
<accession>A0A1D1ZCT6</accession>
<comment type="similarity">
    <text evidence="2">Belongs to the bZIP family.</text>
</comment>
<evidence type="ECO:0000256" key="5">
    <source>
        <dbReference type="ARBA" id="ARBA00023163"/>
    </source>
</evidence>
<evidence type="ECO:0000256" key="3">
    <source>
        <dbReference type="ARBA" id="ARBA00023015"/>
    </source>
</evidence>
<keyword evidence="5" id="KW-0804">Transcription</keyword>